<proteinExistence type="predicted"/>
<protein>
    <submittedName>
        <fullName evidence="1">Putative long tail fiber</fullName>
    </submittedName>
</protein>
<organism evidence="1 2">
    <name type="scientific">Erwinia phage vB_EamM_Yoloswag</name>
    <dbReference type="NCBI Taxonomy" id="1958956"/>
    <lineage>
        <taxon>Viruses</taxon>
        <taxon>Duplodnaviria</taxon>
        <taxon>Heunggongvirae</taxon>
        <taxon>Uroviricota</taxon>
        <taxon>Caudoviricetes</taxon>
        <taxon>Yoloswagvirus</taxon>
        <taxon>Yoloswagvirus yoloswag</taxon>
    </lineage>
</organism>
<dbReference type="EMBL" id="KY448244">
    <property type="protein sequence ID" value="AQT28575.1"/>
    <property type="molecule type" value="Genomic_DNA"/>
</dbReference>
<gene>
    <name evidence="1" type="ORF">YOLOSWAG_93</name>
</gene>
<evidence type="ECO:0000313" key="1">
    <source>
        <dbReference type="EMBL" id="AQT28575.1"/>
    </source>
</evidence>
<evidence type="ECO:0000313" key="2">
    <source>
        <dbReference type="Proteomes" id="UP000221250"/>
    </source>
</evidence>
<accession>A0A1S6L313</accession>
<name>A0A1S6L313_9CAUD</name>
<sequence>MSKLSDYLDTLVDLAVQQGHSSTNDIVYRLAPDVILILAYKEPDRIFPLNGLWLITDPASANYKHLLRRSSKTATSPYTNTWSEVTDYDDALTTVQTWDSADLPTPQILSGKGGQLLGKVLARTGATTYDANELVPKSYTDGVRTAMNTSFFTMFNNLNARVNVNTADIRTLKTAQQLLGSRVDALEVNKATVTGKVFLQQEADSVWSLRHEFGAGSGFALVLSEEGEVIWPETMNPSEDDPDNVLLLTFLEPVSGVAQLIYMPLAQTDSPTS</sequence>
<reference evidence="1 2" key="1">
    <citation type="submission" date="2017-01" db="EMBL/GenBank/DDBJ databases">
        <authorList>
            <person name="Mah S.A."/>
            <person name="Swanson W.J."/>
            <person name="Moy G.W."/>
            <person name="Vacquier V.D."/>
        </authorList>
    </citation>
    <scope>NUCLEOTIDE SEQUENCE [LARGE SCALE GENOMIC DNA]</scope>
</reference>
<keyword evidence="2" id="KW-1185">Reference proteome</keyword>
<dbReference type="Proteomes" id="UP000221250">
    <property type="component" value="Segment"/>
</dbReference>